<comment type="caution">
    <text evidence="2">The sequence shown here is derived from an EMBL/GenBank/DDBJ whole genome shotgun (WGS) entry which is preliminary data.</text>
</comment>
<dbReference type="AlphaFoldDB" id="A0AAV4SFL1"/>
<feature type="transmembrane region" description="Helical" evidence="1">
    <location>
        <begin position="75"/>
        <end position="100"/>
    </location>
</feature>
<sequence>MLSLQHSRTQLTADVHNLKTKKWISISFLFTFLILSIERKFPSKMAHQMLRNDFCLAKKPHSSRSCELAFYITNWWFWIILLCVCFMIMVSLMVCVLCCCRARRTTPPQF</sequence>
<dbReference type="Proteomes" id="UP001054945">
    <property type="component" value="Unassembled WGS sequence"/>
</dbReference>
<protein>
    <recommendedName>
        <fullName evidence="4">ATP synthase F0 subunit 8</fullName>
    </recommendedName>
</protein>
<keyword evidence="3" id="KW-1185">Reference proteome</keyword>
<feature type="transmembrane region" description="Helical" evidence="1">
    <location>
        <begin position="20"/>
        <end position="37"/>
    </location>
</feature>
<gene>
    <name evidence="2" type="ORF">CEXT_255451</name>
</gene>
<organism evidence="2 3">
    <name type="scientific">Caerostris extrusa</name>
    <name type="common">Bark spider</name>
    <name type="synonym">Caerostris bankana</name>
    <dbReference type="NCBI Taxonomy" id="172846"/>
    <lineage>
        <taxon>Eukaryota</taxon>
        <taxon>Metazoa</taxon>
        <taxon>Ecdysozoa</taxon>
        <taxon>Arthropoda</taxon>
        <taxon>Chelicerata</taxon>
        <taxon>Arachnida</taxon>
        <taxon>Araneae</taxon>
        <taxon>Araneomorphae</taxon>
        <taxon>Entelegynae</taxon>
        <taxon>Araneoidea</taxon>
        <taxon>Araneidae</taxon>
        <taxon>Caerostris</taxon>
    </lineage>
</organism>
<dbReference type="EMBL" id="BPLR01009543">
    <property type="protein sequence ID" value="GIY32779.1"/>
    <property type="molecule type" value="Genomic_DNA"/>
</dbReference>
<keyword evidence="1" id="KW-1133">Transmembrane helix</keyword>
<proteinExistence type="predicted"/>
<evidence type="ECO:0000313" key="2">
    <source>
        <dbReference type="EMBL" id="GIY32779.1"/>
    </source>
</evidence>
<evidence type="ECO:0000256" key="1">
    <source>
        <dbReference type="SAM" id="Phobius"/>
    </source>
</evidence>
<name>A0AAV4SFL1_CAEEX</name>
<evidence type="ECO:0000313" key="3">
    <source>
        <dbReference type="Proteomes" id="UP001054945"/>
    </source>
</evidence>
<evidence type="ECO:0008006" key="4">
    <source>
        <dbReference type="Google" id="ProtNLM"/>
    </source>
</evidence>
<accession>A0AAV4SFL1</accession>
<keyword evidence="1" id="KW-0472">Membrane</keyword>
<keyword evidence="1" id="KW-0812">Transmembrane</keyword>
<reference evidence="2 3" key="1">
    <citation type="submission" date="2021-06" db="EMBL/GenBank/DDBJ databases">
        <title>Caerostris extrusa draft genome.</title>
        <authorList>
            <person name="Kono N."/>
            <person name="Arakawa K."/>
        </authorList>
    </citation>
    <scope>NUCLEOTIDE SEQUENCE [LARGE SCALE GENOMIC DNA]</scope>
</reference>